<dbReference type="EMBL" id="NWTK01000003">
    <property type="protein sequence ID" value="PKR54888.1"/>
    <property type="molecule type" value="Genomic_DNA"/>
</dbReference>
<dbReference type="RefSeq" id="WP_101264729.1">
    <property type="nucleotide sequence ID" value="NZ_NWTK01000003.1"/>
</dbReference>
<dbReference type="PANTHER" id="PTHR42734:SF5">
    <property type="entry name" value="IRON TRANSPORT SYSTEM ATP-BINDING PROTEIN HI_0361-RELATED"/>
    <property type="match status" value="1"/>
</dbReference>
<dbReference type="InterPro" id="IPR027417">
    <property type="entry name" value="P-loop_NTPase"/>
</dbReference>
<evidence type="ECO:0000256" key="5">
    <source>
        <dbReference type="ARBA" id="ARBA00022906"/>
    </source>
</evidence>
<dbReference type="SMART" id="SM00382">
    <property type="entry name" value="AAA"/>
    <property type="match status" value="1"/>
</dbReference>
<evidence type="ECO:0000256" key="3">
    <source>
        <dbReference type="ARBA" id="ARBA00022741"/>
    </source>
</evidence>
<keyword evidence="6" id="KW-0406">Ion transport</keyword>
<dbReference type="GO" id="GO:0006829">
    <property type="term" value="P:zinc ion transport"/>
    <property type="evidence" value="ECO:0007669"/>
    <property type="project" value="UniProtKB-KW"/>
</dbReference>
<comment type="caution">
    <text evidence="9">The sequence shown here is derived from an EMBL/GenBank/DDBJ whole genome shotgun (WGS) entry which is preliminary data.</text>
</comment>
<feature type="domain" description="ABC transporter" evidence="8">
    <location>
        <begin position="6"/>
        <end position="234"/>
    </location>
</feature>
<keyword evidence="3" id="KW-0547">Nucleotide-binding</keyword>
<dbReference type="AlphaFoldDB" id="A0A2N3KWI4"/>
<feature type="compositionally biased region" description="Low complexity" evidence="7">
    <location>
        <begin position="249"/>
        <end position="283"/>
    </location>
</feature>
<dbReference type="SUPFAM" id="SSF52540">
    <property type="entry name" value="P-loop containing nucleoside triphosphate hydrolases"/>
    <property type="match status" value="1"/>
</dbReference>
<dbReference type="PANTHER" id="PTHR42734">
    <property type="entry name" value="METAL TRANSPORT SYSTEM ATP-BINDING PROTEIN TM_0124-RELATED"/>
    <property type="match status" value="1"/>
</dbReference>
<evidence type="ECO:0000256" key="1">
    <source>
        <dbReference type="ARBA" id="ARBA00005417"/>
    </source>
</evidence>
<gene>
    <name evidence="9" type="ORF">COO20_05660</name>
</gene>
<evidence type="ECO:0000256" key="2">
    <source>
        <dbReference type="ARBA" id="ARBA00022448"/>
    </source>
</evidence>
<dbReference type="PROSITE" id="PS50893">
    <property type="entry name" value="ABC_TRANSPORTER_2"/>
    <property type="match status" value="1"/>
</dbReference>
<keyword evidence="4" id="KW-0067">ATP-binding</keyword>
<organism evidence="9 10">
    <name type="scientific">Thalassospira marina</name>
    <dbReference type="NCBI Taxonomy" id="2048283"/>
    <lineage>
        <taxon>Bacteria</taxon>
        <taxon>Pseudomonadati</taxon>
        <taxon>Pseudomonadota</taxon>
        <taxon>Alphaproteobacteria</taxon>
        <taxon>Rhodospirillales</taxon>
        <taxon>Thalassospiraceae</taxon>
        <taxon>Thalassospira</taxon>
    </lineage>
</organism>
<name>A0A2N3KWI4_9PROT</name>
<dbReference type="Proteomes" id="UP000233597">
    <property type="component" value="Unassembled WGS sequence"/>
</dbReference>
<sequence length="289" mass="30494">MIPARIHLQNVAIDYGGDPVIRGLSGCFAPGSLTAIAGENGRGKSTLIKGIIGELPLSGGQISKGGMAGTDIAYLAQTSTLERSFPFTVADTVILGAWAQTGAFRAVTRTIAKRAYQAMCQVGLEKLENRPISTLSAGQLQRVLFARLILQDAPVILLDEPFTAIDTQTTQDLIGVIRGWHRDGRTVIAVLHDFDHIRSHFPQTLFLHAHGNAWGDTQTILPAAPQWPGAQHMQVPGHLASQNTGNLHTTTIPAPASASASASTPSPGHVPATPSSPTAASPSKIRLMS</sequence>
<reference evidence="9 10" key="1">
    <citation type="submission" date="2017-09" db="EMBL/GenBank/DDBJ databases">
        <title>Biodiversity and function of Thalassospira species in the particle-attached aromatic-hydrocarbon-degrading consortia from the surface seawater of the South China Sea.</title>
        <authorList>
            <person name="Dong C."/>
            <person name="Liu R."/>
            <person name="Shao Z."/>
        </authorList>
    </citation>
    <scope>NUCLEOTIDE SEQUENCE [LARGE SCALE GENOMIC DNA]</scope>
    <source>
        <strain evidence="9 10">CSC1P2</strain>
    </source>
</reference>
<evidence type="ECO:0000313" key="10">
    <source>
        <dbReference type="Proteomes" id="UP000233597"/>
    </source>
</evidence>
<evidence type="ECO:0000313" key="9">
    <source>
        <dbReference type="EMBL" id="PKR54888.1"/>
    </source>
</evidence>
<comment type="similarity">
    <text evidence="1">Belongs to the ABC transporter superfamily.</text>
</comment>
<accession>A0A2N3KWI4</accession>
<dbReference type="Gene3D" id="3.40.50.300">
    <property type="entry name" value="P-loop containing nucleotide triphosphate hydrolases"/>
    <property type="match status" value="1"/>
</dbReference>
<evidence type="ECO:0000256" key="6">
    <source>
        <dbReference type="ARBA" id="ARBA00023065"/>
    </source>
</evidence>
<dbReference type="InterPro" id="IPR003593">
    <property type="entry name" value="AAA+_ATPase"/>
</dbReference>
<dbReference type="OrthoDB" id="9806726at2"/>
<evidence type="ECO:0000259" key="8">
    <source>
        <dbReference type="PROSITE" id="PS50893"/>
    </source>
</evidence>
<evidence type="ECO:0000256" key="7">
    <source>
        <dbReference type="SAM" id="MobiDB-lite"/>
    </source>
</evidence>
<dbReference type="GO" id="GO:0016887">
    <property type="term" value="F:ATP hydrolysis activity"/>
    <property type="evidence" value="ECO:0007669"/>
    <property type="project" value="InterPro"/>
</dbReference>
<proteinExistence type="inferred from homology"/>
<dbReference type="PROSITE" id="PS00211">
    <property type="entry name" value="ABC_TRANSPORTER_1"/>
    <property type="match status" value="1"/>
</dbReference>
<dbReference type="GO" id="GO:0005524">
    <property type="term" value="F:ATP binding"/>
    <property type="evidence" value="ECO:0007669"/>
    <property type="project" value="UniProtKB-KW"/>
</dbReference>
<keyword evidence="2" id="KW-0813">Transport</keyword>
<keyword evidence="5" id="KW-0864">Zinc transport</keyword>
<dbReference type="Pfam" id="PF00005">
    <property type="entry name" value="ABC_tran"/>
    <property type="match status" value="1"/>
</dbReference>
<feature type="region of interest" description="Disordered" evidence="7">
    <location>
        <begin position="228"/>
        <end position="289"/>
    </location>
</feature>
<dbReference type="InterPro" id="IPR017871">
    <property type="entry name" value="ABC_transporter-like_CS"/>
</dbReference>
<dbReference type="InterPro" id="IPR003439">
    <property type="entry name" value="ABC_transporter-like_ATP-bd"/>
</dbReference>
<dbReference type="InterPro" id="IPR050153">
    <property type="entry name" value="Metal_Ion_Import_ABC"/>
</dbReference>
<protein>
    <submittedName>
        <fullName evidence="9">ABC transporter</fullName>
    </submittedName>
</protein>
<evidence type="ECO:0000256" key="4">
    <source>
        <dbReference type="ARBA" id="ARBA00022840"/>
    </source>
</evidence>
<keyword evidence="5" id="KW-0862">Zinc</keyword>